<feature type="domain" description="Carbohydrate kinase PfkB" evidence="7">
    <location>
        <begin position="20"/>
        <end position="287"/>
    </location>
</feature>
<dbReference type="PANTHER" id="PTHR46566:SF1">
    <property type="entry name" value="1-PHOSPHOFRUCTOKINASE"/>
    <property type="match status" value="1"/>
</dbReference>
<accession>A0A9D1EMS4</accession>
<keyword evidence="3 6" id="KW-0547">Nucleotide-binding</keyword>
<reference evidence="8" key="2">
    <citation type="journal article" date="2021" name="PeerJ">
        <title>Extensive microbial diversity within the chicken gut microbiome revealed by metagenomics and culture.</title>
        <authorList>
            <person name="Gilroy R."/>
            <person name="Ravi A."/>
            <person name="Getino M."/>
            <person name="Pursley I."/>
            <person name="Horton D.L."/>
            <person name="Alikhan N.F."/>
            <person name="Baker D."/>
            <person name="Gharbi K."/>
            <person name="Hall N."/>
            <person name="Watson M."/>
            <person name="Adriaenssens E.M."/>
            <person name="Foster-Nyarko E."/>
            <person name="Jarju S."/>
            <person name="Secka A."/>
            <person name="Antonio M."/>
            <person name="Oren A."/>
            <person name="Chaudhuri R.R."/>
            <person name="La Ragione R."/>
            <person name="Hildebrand F."/>
            <person name="Pallen M.J."/>
        </authorList>
    </citation>
    <scope>NUCLEOTIDE SEQUENCE</scope>
    <source>
        <strain evidence="8">CHK157-1446</strain>
    </source>
</reference>
<dbReference type="SUPFAM" id="SSF53613">
    <property type="entry name" value="Ribokinase-like"/>
    <property type="match status" value="1"/>
</dbReference>
<comment type="catalytic activity">
    <reaction evidence="6">
        <text>D-tagatofuranose 6-phosphate + ATP = D-tagatofuranose 1,6-bisphosphate + ADP + H(+)</text>
        <dbReference type="Rhea" id="RHEA:12420"/>
        <dbReference type="ChEBI" id="CHEBI:15378"/>
        <dbReference type="ChEBI" id="CHEBI:30616"/>
        <dbReference type="ChEBI" id="CHEBI:58694"/>
        <dbReference type="ChEBI" id="CHEBI:58695"/>
        <dbReference type="ChEBI" id="CHEBI:456216"/>
        <dbReference type="EC" id="2.7.1.144"/>
    </reaction>
</comment>
<evidence type="ECO:0000256" key="2">
    <source>
        <dbReference type="ARBA" id="ARBA00022679"/>
    </source>
</evidence>
<dbReference type="CDD" id="cd01164">
    <property type="entry name" value="FruK_PfkB_like"/>
    <property type="match status" value="1"/>
</dbReference>
<evidence type="ECO:0000256" key="4">
    <source>
        <dbReference type="ARBA" id="ARBA00022777"/>
    </source>
</evidence>
<dbReference type="Gene3D" id="3.40.1190.20">
    <property type="match status" value="1"/>
</dbReference>
<dbReference type="NCBIfam" id="TIGR03168">
    <property type="entry name" value="1-PFK"/>
    <property type="match status" value="1"/>
</dbReference>
<dbReference type="GO" id="GO:0005988">
    <property type="term" value="P:lactose metabolic process"/>
    <property type="evidence" value="ECO:0007669"/>
    <property type="project" value="UniProtKB-KW"/>
</dbReference>
<evidence type="ECO:0000256" key="5">
    <source>
        <dbReference type="ARBA" id="ARBA00022840"/>
    </source>
</evidence>
<dbReference type="AlphaFoldDB" id="A0A9D1EMS4"/>
<keyword evidence="4" id="KW-0418">Kinase</keyword>
<organism evidence="8 9">
    <name type="scientific">Candidatus Faeciplasma gallinarum</name>
    <dbReference type="NCBI Taxonomy" id="2840799"/>
    <lineage>
        <taxon>Bacteria</taxon>
        <taxon>Bacillati</taxon>
        <taxon>Bacillota</taxon>
        <taxon>Clostridia</taxon>
        <taxon>Eubacteriales</taxon>
        <taxon>Oscillospiraceae</taxon>
        <taxon>Oscillospiraceae incertae sedis</taxon>
        <taxon>Candidatus Faeciplasma</taxon>
    </lineage>
</organism>
<keyword evidence="2 6" id="KW-0808">Transferase</keyword>
<dbReference type="PROSITE" id="PS00584">
    <property type="entry name" value="PFKB_KINASES_2"/>
    <property type="match status" value="1"/>
</dbReference>
<dbReference type="GO" id="GO:0005524">
    <property type="term" value="F:ATP binding"/>
    <property type="evidence" value="ECO:0007669"/>
    <property type="project" value="UniProtKB-KW"/>
</dbReference>
<dbReference type="GO" id="GO:0009024">
    <property type="term" value="F:tagatose-6-phosphate kinase activity"/>
    <property type="evidence" value="ECO:0007669"/>
    <property type="project" value="UniProtKB-EC"/>
</dbReference>
<keyword evidence="6" id="KW-0423">Lactose metabolism</keyword>
<dbReference type="InterPro" id="IPR011611">
    <property type="entry name" value="PfkB_dom"/>
</dbReference>
<dbReference type="EC" id="2.7.1.144" evidence="6"/>
<dbReference type="InterPro" id="IPR002173">
    <property type="entry name" value="Carboh/pur_kinase_PfkB_CS"/>
</dbReference>
<reference evidence="8" key="1">
    <citation type="submission" date="2020-10" db="EMBL/GenBank/DDBJ databases">
        <authorList>
            <person name="Gilroy R."/>
        </authorList>
    </citation>
    <scope>NUCLEOTIDE SEQUENCE</scope>
    <source>
        <strain evidence="8">CHK157-1446</strain>
    </source>
</reference>
<evidence type="ECO:0000256" key="6">
    <source>
        <dbReference type="PIRNR" id="PIRNR000535"/>
    </source>
</evidence>
<dbReference type="Pfam" id="PF00294">
    <property type="entry name" value="PfkB"/>
    <property type="match status" value="1"/>
</dbReference>
<evidence type="ECO:0000313" key="8">
    <source>
        <dbReference type="EMBL" id="HIS24079.1"/>
    </source>
</evidence>
<comment type="caution">
    <text evidence="8">The sequence shown here is derived from an EMBL/GenBank/DDBJ whole genome shotgun (WGS) entry which is preliminary data.</text>
</comment>
<sequence length="303" mass="31747">MIYTLTLNPAVDYVVHIPELVSGTIMRGDCGAVYFGGKGINVSKVLSELDVKSVATGFLAGFTGRAIADDLKSCGIESDFVFLDSGFTRINVKIRTESETDINACGQNVPRDSVRELICRLERLGGGDVVIMSGSAPKSDAGDIYELAADVVSRRGAKIVADTDGQELLRLVRYSPVLIKPNADELGQMLGCRISGLSDAVEGGRQVLKMGARNVLVSLGGDGAVLLTERGEQIYEPAIKKAGRVDSVGAGDSMLAGFVAGYMKTKSPLSAMKFAAAAGGAAAFCEGLPGKEEVLEIICSISD</sequence>
<comment type="pathway">
    <text evidence="6">Carbohydrate metabolism; D-tagatose 6-phosphate degradation; D-glyceraldehyde 3-phosphate and glycerone phosphate from D-tagatose 6-phosphate: step 1/2.</text>
</comment>
<dbReference type="EMBL" id="DVIR01000011">
    <property type="protein sequence ID" value="HIS24079.1"/>
    <property type="molecule type" value="Genomic_DNA"/>
</dbReference>
<comment type="similarity">
    <text evidence="1">Belongs to the carbohydrate kinase pfkB family.</text>
</comment>
<name>A0A9D1EMS4_9FIRM</name>
<dbReference type="GO" id="GO:0008443">
    <property type="term" value="F:phosphofructokinase activity"/>
    <property type="evidence" value="ECO:0007669"/>
    <property type="project" value="TreeGrafter"/>
</dbReference>
<keyword evidence="5 6" id="KW-0067">ATP-binding</keyword>
<evidence type="ECO:0000256" key="3">
    <source>
        <dbReference type="ARBA" id="ARBA00022741"/>
    </source>
</evidence>
<dbReference type="GO" id="GO:0005829">
    <property type="term" value="C:cytosol"/>
    <property type="evidence" value="ECO:0007669"/>
    <property type="project" value="TreeGrafter"/>
</dbReference>
<evidence type="ECO:0000256" key="1">
    <source>
        <dbReference type="ARBA" id="ARBA00005380"/>
    </source>
</evidence>
<evidence type="ECO:0000259" key="7">
    <source>
        <dbReference type="Pfam" id="PF00294"/>
    </source>
</evidence>
<gene>
    <name evidence="8" type="ORF">IAD01_01590</name>
</gene>
<dbReference type="PANTHER" id="PTHR46566">
    <property type="entry name" value="1-PHOSPHOFRUCTOKINASE-RELATED"/>
    <property type="match status" value="1"/>
</dbReference>
<dbReference type="InterPro" id="IPR017583">
    <property type="entry name" value="Tagatose/fructose_Pkinase"/>
</dbReference>
<evidence type="ECO:0000313" key="9">
    <source>
        <dbReference type="Proteomes" id="UP000823982"/>
    </source>
</evidence>
<protein>
    <recommendedName>
        <fullName evidence="6">Tagatose-6-phosphate kinase</fullName>
        <ecNumber evidence="6">2.7.1.144</ecNumber>
    </recommendedName>
</protein>
<dbReference type="InterPro" id="IPR029056">
    <property type="entry name" value="Ribokinase-like"/>
</dbReference>
<proteinExistence type="inferred from homology"/>
<dbReference type="Proteomes" id="UP000823982">
    <property type="component" value="Unassembled WGS sequence"/>
</dbReference>
<comment type="similarity">
    <text evidence="6">Belongs to the carbohydrate kinase PfkB family. LacC subfamily.</text>
</comment>
<dbReference type="PIRSF" id="PIRSF000535">
    <property type="entry name" value="1PFK/6PFK/LacC"/>
    <property type="match status" value="1"/>
</dbReference>